<gene>
    <name evidence="2" type="ORF">M747DRAFT_280227</name>
</gene>
<sequence length="650" mass="73099">MSQEDAHNSCKIQGWSSNPEDSDHDQCGESDTEKTWFPGDGICPPTSEFLACCRASYQLWAHAASSPRPDDGLLITRITRAFVRMLENVPRFLYHPPKNVEVLGTSGTRLTVQPSLRMRTTEDMDCTQHYKWLDVVQCLGVPVPKSYEMTTMQQQEISLTSAPLKRGHLTSIILAWSYILSCRWVEILQEAGWNASIQHEKGLQIADSFWKLVTQGRWQASVKTAKGTHYSPWMLIESNRNLKLQKCWARSSASLSAFEMLLGSCISEGLEAELLTGLASVLMLLSRNERPWLSPPTSIPKTPTTPASTCSARSHALYKLWGCLDKAMYLSSTRAAIESLIRSAFFDSSVPCDLLGASFSGIREALSSADEFDPQRALHAITNRRPHLSPLWAAEICMDPDTLSYEVLDCLPPICLPAALWTGTMQSFLQVAYRSDEPADLEAKLLRAREFQIAYFCQPSIPVPETPAPPFGETILNNVSREVETHMAHEHMTRSWQMYWTTKSGAKKPATAQYVLELVEARMEKDVADYNFDEEFPIKLREAVDEISCCATRRMFNWHREYDGGISLDDGTMSPETVRCLQAHPWISGPLIDSNKSIQVGGENDHWDDNTQRITIQKEVKGGVSTSDYILEWHKEVERCLGSEDARVSS</sequence>
<organism evidence="2 3">
    <name type="scientific">Aspergillus niger ATCC 13496</name>
    <dbReference type="NCBI Taxonomy" id="1353008"/>
    <lineage>
        <taxon>Eukaryota</taxon>
        <taxon>Fungi</taxon>
        <taxon>Dikarya</taxon>
        <taxon>Ascomycota</taxon>
        <taxon>Pezizomycotina</taxon>
        <taxon>Eurotiomycetes</taxon>
        <taxon>Eurotiomycetidae</taxon>
        <taxon>Eurotiales</taxon>
        <taxon>Aspergillaceae</taxon>
        <taxon>Aspergillus</taxon>
        <taxon>Aspergillus subgen. Circumdati</taxon>
    </lineage>
</organism>
<protein>
    <submittedName>
        <fullName evidence="2">Uncharacterized protein</fullName>
    </submittedName>
</protein>
<name>A0A370C1E8_ASPNG</name>
<evidence type="ECO:0000256" key="1">
    <source>
        <dbReference type="SAM" id="MobiDB-lite"/>
    </source>
</evidence>
<accession>A0A370C1E8</accession>
<evidence type="ECO:0000313" key="2">
    <source>
        <dbReference type="EMBL" id="RDH20195.1"/>
    </source>
</evidence>
<feature type="region of interest" description="Disordered" evidence="1">
    <location>
        <begin position="1"/>
        <end position="32"/>
    </location>
</feature>
<dbReference type="VEuPathDB" id="FungiDB:M747DRAFT_280227"/>
<dbReference type="AlphaFoldDB" id="A0A370C1E8"/>
<reference evidence="2 3" key="1">
    <citation type="submission" date="2018-07" db="EMBL/GenBank/DDBJ databases">
        <title>Section-level genome sequencing of Aspergillus section Nigri to investigate inter- and intra-species variation.</title>
        <authorList>
            <consortium name="DOE Joint Genome Institute"/>
            <person name="Vesth T.C."/>
            <person name="Nybo J.L."/>
            <person name="Theobald S."/>
            <person name="Frisvad J.C."/>
            <person name="Larsen T.O."/>
            <person name="Nielsen K.F."/>
            <person name="Hoof J.B."/>
            <person name="Brandl J."/>
            <person name="Salamov A."/>
            <person name="Riley R."/>
            <person name="Gladden J.M."/>
            <person name="Phatale P."/>
            <person name="Nielsen M.T."/>
            <person name="Lyhne E.K."/>
            <person name="Kogle M.E."/>
            <person name="Strasser K."/>
            <person name="McDonnell E."/>
            <person name="Barry K."/>
            <person name="Clum A."/>
            <person name="Chen C."/>
            <person name="Nolan M."/>
            <person name="Sandor L."/>
            <person name="Kuo A."/>
            <person name="Lipzen A."/>
            <person name="Hainaut M."/>
            <person name="Drula E."/>
            <person name="Tsang A."/>
            <person name="Magnuson J.K."/>
            <person name="Henrissat B."/>
            <person name="Wiebenga A."/>
            <person name="Simmons B.A."/>
            <person name="Makela M.R."/>
            <person name="De vries R.P."/>
            <person name="Grigoriev I.V."/>
            <person name="Mortensen U.H."/>
            <person name="Baker S.E."/>
            <person name="Andersen M.R."/>
        </authorList>
    </citation>
    <scope>NUCLEOTIDE SEQUENCE [LARGE SCALE GENOMIC DNA]</scope>
    <source>
        <strain evidence="2 3">ATCC 13496</strain>
    </source>
</reference>
<feature type="compositionally biased region" description="Polar residues" evidence="1">
    <location>
        <begin position="10"/>
        <end position="19"/>
    </location>
</feature>
<dbReference type="EMBL" id="KZ851915">
    <property type="protein sequence ID" value="RDH20195.1"/>
    <property type="molecule type" value="Genomic_DNA"/>
</dbReference>
<evidence type="ECO:0000313" key="3">
    <source>
        <dbReference type="Proteomes" id="UP000253845"/>
    </source>
</evidence>
<dbReference type="Proteomes" id="UP000253845">
    <property type="component" value="Unassembled WGS sequence"/>
</dbReference>
<proteinExistence type="predicted"/>